<comment type="cofactor">
    <cofactor evidence="2">
        <name>Mn(2+)</name>
        <dbReference type="ChEBI" id="CHEBI:29035"/>
    </cofactor>
    <text evidence="2">The Mn(2+) ion enhances activity.</text>
</comment>
<dbReference type="PIRSF" id="PIRSF005962">
    <property type="entry name" value="Pept_M20D_amidohydro"/>
    <property type="match status" value="1"/>
</dbReference>
<evidence type="ECO:0000313" key="4">
    <source>
        <dbReference type="EMBL" id="SHH83390.1"/>
    </source>
</evidence>
<dbReference type="SUPFAM" id="SSF55031">
    <property type="entry name" value="Bacterial exopeptidase dimerisation domain"/>
    <property type="match status" value="1"/>
</dbReference>
<evidence type="ECO:0000256" key="2">
    <source>
        <dbReference type="PIRSR" id="PIRSR005962-1"/>
    </source>
</evidence>
<dbReference type="NCBIfam" id="TIGR01891">
    <property type="entry name" value="amidohydrolases"/>
    <property type="match status" value="1"/>
</dbReference>
<reference evidence="4 5" key="1">
    <citation type="submission" date="2016-11" db="EMBL/GenBank/DDBJ databases">
        <authorList>
            <person name="Jaros S."/>
            <person name="Januszkiewicz K."/>
            <person name="Wedrychowicz H."/>
        </authorList>
    </citation>
    <scope>NUCLEOTIDE SEQUENCE [LARGE SCALE GENOMIC DNA]</scope>
    <source>
        <strain evidence="4 5">DSM 9705</strain>
    </source>
</reference>
<protein>
    <submittedName>
        <fullName evidence="4">Hippurate hydrolase</fullName>
    </submittedName>
</protein>
<feature type="domain" description="Peptidase M20 dimerisation" evidence="3">
    <location>
        <begin position="203"/>
        <end position="295"/>
    </location>
</feature>
<feature type="binding site" evidence="2">
    <location>
        <position position="376"/>
    </location>
    <ligand>
        <name>Mn(2+)</name>
        <dbReference type="ChEBI" id="CHEBI:29035"/>
        <label>2</label>
    </ligand>
</feature>
<sequence length="419" mass="44696">MSLERLKLSKSTINQAGDRLDCRVDDALHQWLLAVRRHLHRFPELSYEEHRTAAFIRHKLAERGITGHIVGGTGVVADIGPADASGPIVGLRADMDALPIVERTGLPFASDHPGRMHACGHDGHVAMLLGAASLLQRAPRLPGRIRLIFQPAEERGNGALRMIENSVLDGVGAMFAGHIDTHYRTGQITVDPGLICAYADPFTIALRGRAGHAARPHEAADVVVAGAGLVMAIQTLISREVDPNRAEVITIGSFQAGSAHNVIAGEALLKGTIRSTDTATRERTIDGLRRIVGALAGMYAVQAELTFEECLPAVFNDAAATEIARAAAWETAGIDKVISQGPASLGGEDFAFYQQRVPGCLVRFGAAPAGASGPAHSDTFTFDESCLEIGARWLAQVAWRWLLQPGTVNLTGDRSTDGR</sequence>
<feature type="binding site" evidence="2">
    <location>
        <position position="121"/>
    </location>
    <ligand>
        <name>Mn(2+)</name>
        <dbReference type="ChEBI" id="CHEBI:29035"/>
        <label>2</label>
    </ligand>
</feature>
<dbReference type="PANTHER" id="PTHR11014:SF63">
    <property type="entry name" value="METALLOPEPTIDASE, PUTATIVE (AFU_ORTHOLOGUE AFUA_6G09600)-RELATED"/>
    <property type="match status" value="1"/>
</dbReference>
<dbReference type="EMBL" id="FQXS01000011">
    <property type="protein sequence ID" value="SHH83390.1"/>
    <property type="molecule type" value="Genomic_DNA"/>
</dbReference>
<dbReference type="OrthoDB" id="9777385at2"/>
<dbReference type="InterPro" id="IPR011650">
    <property type="entry name" value="Peptidase_M20_dimer"/>
</dbReference>
<dbReference type="Pfam" id="PF01546">
    <property type="entry name" value="Peptidase_M20"/>
    <property type="match status" value="1"/>
</dbReference>
<dbReference type="AlphaFoldDB" id="A0A1M5W7D7"/>
<dbReference type="InterPro" id="IPR036264">
    <property type="entry name" value="Bact_exopeptidase_dim_dom"/>
</dbReference>
<dbReference type="InterPro" id="IPR002933">
    <property type="entry name" value="Peptidase_M20"/>
</dbReference>
<gene>
    <name evidence="4" type="ORF">SAMN02745124_02125</name>
</gene>
<keyword evidence="2" id="KW-0479">Metal-binding</keyword>
<keyword evidence="5" id="KW-1185">Reference proteome</keyword>
<keyword evidence="1 4" id="KW-0378">Hydrolase</keyword>
<dbReference type="GO" id="GO:0050118">
    <property type="term" value="F:N-acetyldiaminopimelate deacetylase activity"/>
    <property type="evidence" value="ECO:0007669"/>
    <property type="project" value="UniProtKB-ARBA"/>
</dbReference>
<dbReference type="PANTHER" id="PTHR11014">
    <property type="entry name" value="PEPTIDASE M20 FAMILY MEMBER"/>
    <property type="match status" value="1"/>
</dbReference>
<dbReference type="GO" id="GO:0046872">
    <property type="term" value="F:metal ion binding"/>
    <property type="evidence" value="ECO:0007669"/>
    <property type="project" value="UniProtKB-KW"/>
</dbReference>
<dbReference type="Pfam" id="PF07687">
    <property type="entry name" value="M20_dimer"/>
    <property type="match status" value="1"/>
</dbReference>
<name>A0A1M5W7D7_9BACT</name>
<feature type="binding site" evidence="2">
    <location>
        <position position="119"/>
    </location>
    <ligand>
        <name>Mn(2+)</name>
        <dbReference type="ChEBI" id="CHEBI:29035"/>
        <label>2</label>
    </ligand>
</feature>
<dbReference type="Gene3D" id="3.30.70.360">
    <property type="match status" value="1"/>
</dbReference>
<keyword evidence="2" id="KW-0464">Manganese</keyword>
<evidence type="ECO:0000313" key="5">
    <source>
        <dbReference type="Proteomes" id="UP000184139"/>
    </source>
</evidence>
<dbReference type="Gene3D" id="3.40.630.10">
    <property type="entry name" value="Zn peptidases"/>
    <property type="match status" value="1"/>
</dbReference>
<dbReference type="SUPFAM" id="SSF53187">
    <property type="entry name" value="Zn-dependent exopeptidases"/>
    <property type="match status" value="1"/>
</dbReference>
<dbReference type="STRING" id="1121409.SAMN02745124_02125"/>
<proteinExistence type="predicted"/>
<evidence type="ECO:0000259" key="3">
    <source>
        <dbReference type="Pfam" id="PF07687"/>
    </source>
</evidence>
<dbReference type="FunFam" id="3.30.70.360:FF:000001">
    <property type="entry name" value="N-acetyldiaminopimelate deacetylase"/>
    <property type="match status" value="1"/>
</dbReference>
<evidence type="ECO:0000256" key="1">
    <source>
        <dbReference type="ARBA" id="ARBA00022801"/>
    </source>
</evidence>
<organism evidence="4 5">
    <name type="scientific">Desulfofustis glycolicus DSM 9705</name>
    <dbReference type="NCBI Taxonomy" id="1121409"/>
    <lineage>
        <taxon>Bacteria</taxon>
        <taxon>Pseudomonadati</taxon>
        <taxon>Thermodesulfobacteriota</taxon>
        <taxon>Desulfobulbia</taxon>
        <taxon>Desulfobulbales</taxon>
        <taxon>Desulfocapsaceae</taxon>
        <taxon>Desulfofustis</taxon>
    </lineage>
</organism>
<feature type="binding site" evidence="2">
    <location>
        <position position="154"/>
    </location>
    <ligand>
        <name>Mn(2+)</name>
        <dbReference type="ChEBI" id="CHEBI:29035"/>
        <label>2</label>
    </ligand>
</feature>
<dbReference type="GO" id="GO:0019877">
    <property type="term" value="P:diaminopimelate biosynthetic process"/>
    <property type="evidence" value="ECO:0007669"/>
    <property type="project" value="UniProtKB-ARBA"/>
</dbReference>
<dbReference type="InterPro" id="IPR017439">
    <property type="entry name" value="Amidohydrolase"/>
</dbReference>
<dbReference type="Proteomes" id="UP000184139">
    <property type="component" value="Unassembled WGS sequence"/>
</dbReference>
<feature type="binding site" evidence="2">
    <location>
        <position position="178"/>
    </location>
    <ligand>
        <name>Mn(2+)</name>
        <dbReference type="ChEBI" id="CHEBI:29035"/>
        <label>2</label>
    </ligand>
</feature>
<accession>A0A1M5W7D7</accession>